<dbReference type="OrthoDB" id="262960at2"/>
<evidence type="ECO:0000313" key="2">
    <source>
        <dbReference type="Proteomes" id="UP000316855"/>
    </source>
</evidence>
<evidence type="ECO:0008006" key="3">
    <source>
        <dbReference type="Google" id="ProtNLM"/>
    </source>
</evidence>
<dbReference type="AlphaFoldDB" id="A0A517VII6"/>
<dbReference type="EMBL" id="CP036343">
    <property type="protein sequence ID" value="QDT92802.1"/>
    <property type="molecule type" value="Genomic_DNA"/>
</dbReference>
<organism evidence="1 2">
    <name type="scientific">Gimesia algae</name>
    <dbReference type="NCBI Taxonomy" id="2527971"/>
    <lineage>
        <taxon>Bacteria</taxon>
        <taxon>Pseudomonadati</taxon>
        <taxon>Planctomycetota</taxon>
        <taxon>Planctomycetia</taxon>
        <taxon>Planctomycetales</taxon>
        <taxon>Planctomycetaceae</taxon>
        <taxon>Gimesia</taxon>
    </lineage>
</organism>
<proteinExistence type="predicted"/>
<sequence>MTKPVMILGLLLLFFTLLVKAEEPLVAPKPTEPLKQIDFKDPIPFGLPPVEYGLGEHSDPASRLEQALAARTLKLNYDAQWGYLRDVLKALQIPESSQLMVFSKTALNPRIINPENPRVVYFNDDVYVGWVPGAKKMEFASVDPLKGTIFYELAVKASKEPHLVRSERCLACHGGDSSLRIPGLLVRSFLTDRHGRPISGYSQISHDKPLEKRWGGWYVTGTHADMTHLGNLFNRDAIEAAKTNPALRANLKHIDQFFDTAKYLNPHSDLVAHLILDHQVHGHNLITRASMEQQLGLRSDVEQQLVRYLLFLDEAELTGPLHGTTDYQAWFEKSGKRDASGRSLKDFDLQTKLFRYRLSYLIYTDSFNKMPSAARHRILQNVYSFLTASLAELEQSWDVDPDAFPVQERQAILQIVSETLEDLPEFWTVSK</sequence>
<dbReference type="KEGG" id="gax:Pan161_44730"/>
<dbReference type="Proteomes" id="UP000316855">
    <property type="component" value="Chromosome"/>
</dbReference>
<gene>
    <name evidence="1" type="ORF">Pan161_44730</name>
</gene>
<dbReference type="RefSeq" id="WP_145230755.1">
    <property type="nucleotide sequence ID" value="NZ_CP036343.1"/>
</dbReference>
<evidence type="ECO:0000313" key="1">
    <source>
        <dbReference type="EMBL" id="QDT92802.1"/>
    </source>
</evidence>
<name>A0A517VII6_9PLAN</name>
<keyword evidence="2" id="KW-1185">Reference proteome</keyword>
<reference evidence="1 2" key="1">
    <citation type="submission" date="2019-02" db="EMBL/GenBank/DDBJ databases">
        <title>Deep-cultivation of Planctomycetes and their phenomic and genomic characterization uncovers novel biology.</title>
        <authorList>
            <person name="Wiegand S."/>
            <person name="Jogler M."/>
            <person name="Boedeker C."/>
            <person name="Pinto D."/>
            <person name="Vollmers J."/>
            <person name="Rivas-Marin E."/>
            <person name="Kohn T."/>
            <person name="Peeters S.H."/>
            <person name="Heuer A."/>
            <person name="Rast P."/>
            <person name="Oberbeckmann S."/>
            <person name="Bunk B."/>
            <person name="Jeske O."/>
            <person name="Meyerdierks A."/>
            <person name="Storesund J.E."/>
            <person name="Kallscheuer N."/>
            <person name="Luecker S."/>
            <person name="Lage O.M."/>
            <person name="Pohl T."/>
            <person name="Merkel B.J."/>
            <person name="Hornburger P."/>
            <person name="Mueller R.-W."/>
            <person name="Bruemmer F."/>
            <person name="Labrenz M."/>
            <person name="Spormann A.M."/>
            <person name="Op den Camp H."/>
            <person name="Overmann J."/>
            <person name="Amann R."/>
            <person name="Jetten M.S.M."/>
            <person name="Mascher T."/>
            <person name="Medema M.H."/>
            <person name="Devos D.P."/>
            <person name="Kaster A.-K."/>
            <person name="Ovreas L."/>
            <person name="Rohde M."/>
            <person name="Galperin M.Y."/>
            <person name="Jogler C."/>
        </authorList>
    </citation>
    <scope>NUCLEOTIDE SEQUENCE [LARGE SCALE GENOMIC DNA]</scope>
    <source>
        <strain evidence="1 2">Pan161</strain>
    </source>
</reference>
<accession>A0A517VII6</accession>
<protein>
    <recommendedName>
        <fullName evidence="3">Cytochrome c domain-containing protein</fullName>
    </recommendedName>
</protein>